<feature type="compositionally biased region" description="Basic and acidic residues" evidence="2">
    <location>
        <begin position="364"/>
        <end position="374"/>
    </location>
</feature>
<dbReference type="Proteomes" id="UP000559256">
    <property type="component" value="Unassembled WGS sequence"/>
</dbReference>
<dbReference type="PROSITE" id="PS50102">
    <property type="entry name" value="RRM"/>
    <property type="match status" value="2"/>
</dbReference>
<evidence type="ECO:0000256" key="3">
    <source>
        <dbReference type="SAM" id="Phobius"/>
    </source>
</evidence>
<feature type="compositionally biased region" description="Polar residues" evidence="2">
    <location>
        <begin position="442"/>
        <end position="451"/>
    </location>
</feature>
<feature type="region of interest" description="Disordered" evidence="2">
    <location>
        <begin position="664"/>
        <end position="729"/>
    </location>
</feature>
<evidence type="ECO:0000313" key="5">
    <source>
        <dbReference type="EMBL" id="KAF5356446.1"/>
    </source>
</evidence>
<dbReference type="Gene3D" id="3.30.70.330">
    <property type="match status" value="2"/>
</dbReference>
<sequence length="875" mass="99734">MNASSPSGKAHPFLKKPVIFIQRVPAAVNQQDLIELFRKFYAADDATVTLTKASVKRAKAGEQVARVDFSSVDSAQKAMALLQHQVLPKSSSSISFALKEKSLPLKLRPVVLPRLFKYRSLELNASEVYDILRRYGPIFSLTVDEEHETVSVKFWKAEDAQEAVQSLDQSKKVGEAGTKLWPMCDDGSQSSSATQVETDPMLENESESPQVARGTSDTSTIPITENVIPEPLGPAAASTSAAAPDSAPPSSTQDPSRQPGCRVFCTFLPLHMDVAGIRDLFSKFGYITRYLYRIILALVIYYVVGFSAMIRNNRNGYSQGVISFSNREDGLHAINAMNGALVGRKKIAVRLDRKDGKTNGAEHTNPEKQFRAEDPLPPSGDLETHDQEASPVSLAEPDIHGRPNSAEPDLYPDTTTISQSSSEATLTDSPNIASAEDFPSEQRYSTVTQADLPSPSSNPNLHSDYVKTSKTSSSAAGTTLDHDTAQTLANFLTNAWKDEADRLKTQLDDLRARENSILEELNALRERERDRESRVAEGLAKVSEKDEELMREVERLKWENECLDTENLRLQNQLARKSELEEQERVTAKAAQKEIKRLHAEVAACKKAEQLAKEREEGLSERLKEFEQRDKETKKKVAELEREVRLSESRSKVLELELDRVKSEEARKQREKTEKEREARETNRLNREQEKEERRKQNERRMKEEEERKRKERDQRRRESEEKARTEKAWREATAKEIERCRTRDRKWTWAWSRDFALARFKAVMDEFESQKFSTSCPMVLLAIPWPVLVNPSILKLDQIQWDAVEKFFDAIREMMTFSDYKALVDRAHKMFHPDHWRSRNVLSSVMDTEERRSFETAGNTVSQAITPIWRNLRR</sequence>
<keyword evidence="1" id="KW-0694">RNA-binding</keyword>
<keyword evidence="3" id="KW-0472">Membrane</keyword>
<dbReference type="InterPro" id="IPR012677">
    <property type="entry name" value="Nucleotide-bd_a/b_plait_sf"/>
</dbReference>
<feature type="compositionally biased region" description="Polar residues" evidence="2">
    <location>
        <begin position="413"/>
        <end position="432"/>
    </location>
</feature>
<keyword evidence="3" id="KW-1133">Transmembrane helix</keyword>
<feature type="region of interest" description="Disordered" evidence="2">
    <location>
        <begin position="179"/>
        <end position="258"/>
    </location>
</feature>
<evidence type="ECO:0000259" key="4">
    <source>
        <dbReference type="PROSITE" id="PS50102"/>
    </source>
</evidence>
<reference evidence="5 6" key="1">
    <citation type="journal article" date="2020" name="ISME J.">
        <title>Uncovering the hidden diversity of litter-decomposition mechanisms in mushroom-forming fungi.</title>
        <authorList>
            <person name="Floudas D."/>
            <person name="Bentzer J."/>
            <person name="Ahren D."/>
            <person name="Johansson T."/>
            <person name="Persson P."/>
            <person name="Tunlid A."/>
        </authorList>
    </citation>
    <scope>NUCLEOTIDE SEQUENCE [LARGE SCALE GENOMIC DNA]</scope>
    <source>
        <strain evidence="5 6">CBS 291.85</strain>
    </source>
</reference>
<feature type="compositionally biased region" description="Low complexity" evidence="2">
    <location>
        <begin position="468"/>
        <end position="479"/>
    </location>
</feature>
<dbReference type="InterPro" id="IPR000504">
    <property type="entry name" value="RRM_dom"/>
</dbReference>
<dbReference type="PANTHER" id="PTHR23159:SF31">
    <property type="entry name" value="CENTROSOME-ASSOCIATED PROTEIN CEP250 ISOFORM X1"/>
    <property type="match status" value="1"/>
</dbReference>
<dbReference type="OrthoDB" id="3265210at2759"/>
<name>A0A8H5G1A1_9AGAR</name>
<dbReference type="EMBL" id="JAACJM010000055">
    <property type="protein sequence ID" value="KAF5356446.1"/>
    <property type="molecule type" value="Genomic_DNA"/>
</dbReference>
<feature type="compositionally biased region" description="Low complexity" evidence="2">
    <location>
        <begin position="452"/>
        <end position="461"/>
    </location>
</feature>
<feature type="transmembrane region" description="Helical" evidence="3">
    <location>
        <begin position="290"/>
        <end position="310"/>
    </location>
</feature>
<dbReference type="AlphaFoldDB" id="A0A8H5G1A1"/>
<comment type="caution">
    <text evidence="5">The sequence shown here is derived from an EMBL/GenBank/DDBJ whole genome shotgun (WGS) entry which is preliminary data.</text>
</comment>
<feature type="compositionally biased region" description="Polar residues" evidence="2">
    <location>
        <begin position="187"/>
        <end position="197"/>
    </location>
</feature>
<dbReference type="CDD" id="cd00590">
    <property type="entry name" value="RRM_SF"/>
    <property type="match status" value="1"/>
</dbReference>
<protein>
    <recommendedName>
        <fullName evidence="4">RRM domain-containing protein</fullName>
    </recommendedName>
</protein>
<evidence type="ECO:0000256" key="1">
    <source>
        <dbReference type="PROSITE-ProRule" id="PRU00176"/>
    </source>
</evidence>
<proteinExistence type="predicted"/>
<keyword evidence="6" id="KW-1185">Reference proteome</keyword>
<accession>A0A8H5G1A1</accession>
<dbReference type="InterPro" id="IPR035979">
    <property type="entry name" value="RBD_domain_sf"/>
</dbReference>
<feature type="region of interest" description="Disordered" evidence="2">
    <location>
        <begin position="614"/>
        <end position="642"/>
    </location>
</feature>
<feature type="domain" description="RRM" evidence="4">
    <location>
        <begin position="261"/>
        <end position="354"/>
    </location>
</feature>
<feature type="compositionally biased region" description="Polar residues" evidence="2">
    <location>
        <begin position="207"/>
        <end position="223"/>
    </location>
</feature>
<dbReference type="SUPFAM" id="SSF54928">
    <property type="entry name" value="RNA-binding domain, RBD"/>
    <property type="match status" value="2"/>
</dbReference>
<dbReference type="PANTHER" id="PTHR23159">
    <property type="entry name" value="CENTROSOMAL PROTEIN 2"/>
    <property type="match status" value="1"/>
</dbReference>
<gene>
    <name evidence="5" type="ORF">D9758_009492</name>
</gene>
<dbReference type="GO" id="GO:0003723">
    <property type="term" value="F:RNA binding"/>
    <property type="evidence" value="ECO:0007669"/>
    <property type="project" value="UniProtKB-UniRule"/>
</dbReference>
<keyword evidence="3" id="KW-0812">Transmembrane</keyword>
<feature type="region of interest" description="Disordered" evidence="2">
    <location>
        <begin position="352"/>
        <end position="481"/>
    </location>
</feature>
<feature type="domain" description="RRM" evidence="4">
    <location>
        <begin position="17"/>
        <end position="101"/>
    </location>
</feature>
<evidence type="ECO:0000256" key="2">
    <source>
        <dbReference type="SAM" id="MobiDB-lite"/>
    </source>
</evidence>
<dbReference type="SMART" id="SM00360">
    <property type="entry name" value="RRM"/>
    <property type="match status" value="2"/>
</dbReference>
<feature type="compositionally biased region" description="Low complexity" evidence="2">
    <location>
        <begin position="234"/>
        <end position="256"/>
    </location>
</feature>
<evidence type="ECO:0000313" key="6">
    <source>
        <dbReference type="Proteomes" id="UP000559256"/>
    </source>
</evidence>
<organism evidence="5 6">
    <name type="scientific">Tetrapyrgos nigripes</name>
    <dbReference type="NCBI Taxonomy" id="182062"/>
    <lineage>
        <taxon>Eukaryota</taxon>
        <taxon>Fungi</taxon>
        <taxon>Dikarya</taxon>
        <taxon>Basidiomycota</taxon>
        <taxon>Agaricomycotina</taxon>
        <taxon>Agaricomycetes</taxon>
        <taxon>Agaricomycetidae</taxon>
        <taxon>Agaricales</taxon>
        <taxon>Marasmiineae</taxon>
        <taxon>Marasmiaceae</taxon>
        <taxon>Tetrapyrgos</taxon>
    </lineage>
</organism>